<dbReference type="PANTHER" id="PTHR31321">
    <property type="entry name" value="ACYL-COA THIOESTER HYDROLASE YBHC-RELATED"/>
    <property type="match status" value="1"/>
</dbReference>
<keyword evidence="5" id="KW-0964">Secreted</keyword>
<name>A0AA86S332_9FABA</name>
<dbReference type="Proteomes" id="UP001189624">
    <property type="component" value="Chromosome 2"/>
</dbReference>
<feature type="signal peptide" evidence="11">
    <location>
        <begin position="1"/>
        <end position="22"/>
    </location>
</feature>
<dbReference type="InterPro" id="IPR012334">
    <property type="entry name" value="Pectin_lyas_fold"/>
</dbReference>
<feature type="domain" description="Pectinesterase catalytic" evidence="12">
    <location>
        <begin position="51"/>
        <end position="346"/>
    </location>
</feature>
<dbReference type="GO" id="GO:0045490">
    <property type="term" value="P:pectin catabolic process"/>
    <property type="evidence" value="ECO:0007669"/>
    <property type="project" value="TreeGrafter"/>
</dbReference>
<feature type="chain" id="PRO_5041729877" description="pectinesterase" evidence="11">
    <location>
        <begin position="23"/>
        <end position="357"/>
    </location>
</feature>
<proteinExistence type="inferred from homology"/>
<dbReference type="Gramene" id="rna-AYBTSS11_LOCUS5958">
    <property type="protein sequence ID" value="CAJ1932718.1"/>
    <property type="gene ID" value="gene-AYBTSS11_LOCUS5958"/>
</dbReference>
<evidence type="ECO:0000256" key="11">
    <source>
        <dbReference type="SAM" id="SignalP"/>
    </source>
</evidence>
<keyword evidence="5" id="KW-0134">Cell wall</keyword>
<evidence type="ECO:0000256" key="8">
    <source>
        <dbReference type="ARBA" id="ARBA00023180"/>
    </source>
</evidence>
<dbReference type="InterPro" id="IPR000070">
    <property type="entry name" value="Pectinesterase_cat"/>
</dbReference>
<dbReference type="Pfam" id="PF01095">
    <property type="entry name" value="Pectinesterase"/>
    <property type="match status" value="1"/>
</dbReference>
<evidence type="ECO:0000256" key="9">
    <source>
        <dbReference type="ARBA" id="ARBA00047928"/>
    </source>
</evidence>
<evidence type="ECO:0000256" key="2">
    <source>
        <dbReference type="ARBA" id="ARBA00005184"/>
    </source>
</evidence>
<evidence type="ECO:0000256" key="1">
    <source>
        <dbReference type="ARBA" id="ARBA00004191"/>
    </source>
</evidence>
<dbReference type="FunFam" id="2.160.20.10:FF:000013">
    <property type="entry name" value="Pectinesterase"/>
    <property type="match status" value="1"/>
</dbReference>
<comment type="catalytic activity">
    <reaction evidence="9">
        <text>[(1-&gt;4)-alpha-D-galacturonosyl methyl ester](n) + n H2O = [(1-&gt;4)-alpha-D-galacturonosyl](n) + n methanol + n H(+)</text>
        <dbReference type="Rhea" id="RHEA:22380"/>
        <dbReference type="Rhea" id="RHEA-COMP:14570"/>
        <dbReference type="Rhea" id="RHEA-COMP:14573"/>
        <dbReference type="ChEBI" id="CHEBI:15377"/>
        <dbReference type="ChEBI" id="CHEBI:15378"/>
        <dbReference type="ChEBI" id="CHEBI:17790"/>
        <dbReference type="ChEBI" id="CHEBI:140522"/>
        <dbReference type="ChEBI" id="CHEBI:140523"/>
        <dbReference type="EC" id="3.1.1.11"/>
    </reaction>
</comment>
<evidence type="ECO:0000259" key="12">
    <source>
        <dbReference type="Pfam" id="PF01095"/>
    </source>
</evidence>
<dbReference type="PANTHER" id="PTHR31321:SF76">
    <property type="entry name" value="PECTINESTERASE 10-RELATED"/>
    <property type="match status" value="1"/>
</dbReference>
<evidence type="ECO:0000313" key="13">
    <source>
        <dbReference type="EMBL" id="CAJ1932718.1"/>
    </source>
</evidence>
<reference evidence="13" key="1">
    <citation type="submission" date="2023-10" db="EMBL/GenBank/DDBJ databases">
        <authorList>
            <person name="Domelevo Entfellner J.-B."/>
        </authorList>
    </citation>
    <scope>NUCLEOTIDE SEQUENCE</scope>
</reference>
<evidence type="ECO:0000256" key="4">
    <source>
        <dbReference type="ARBA" id="ARBA00013229"/>
    </source>
</evidence>
<comment type="subcellular location">
    <subcellularLocation>
        <location evidence="1">Secreted</location>
        <location evidence="1">Cell wall</location>
    </subcellularLocation>
</comment>
<protein>
    <recommendedName>
        <fullName evidence="4">pectinesterase</fullName>
        <ecNumber evidence="4">3.1.1.11</ecNumber>
    </recommendedName>
</protein>
<gene>
    <name evidence="13" type="ORF">AYBTSS11_LOCUS5958</name>
</gene>
<dbReference type="GO" id="GO:0042545">
    <property type="term" value="P:cell wall modification"/>
    <property type="evidence" value="ECO:0007669"/>
    <property type="project" value="InterPro"/>
</dbReference>
<comment type="pathway">
    <text evidence="2">Glycan metabolism; pectin degradation; 2-dehydro-3-deoxy-D-gluconate from pectin: step 1/5.</text>
</comment>
<dbReference type="Gene3D" id="2.160.20.10">
    <property type="entry name" value="Single-stranded right-handed beta-helix, Pectin lyase-like"/>
    <property type="match status" value="1"/>
</dbReference>
<evidence type="ECO:0000256" key="7">
    <source>
        <dbReference type="ARBA" id="ARBA00023085"/>
    </source>
</evidence>
<evidence type="ECO:0000256" key="3">
    <source>
        <dbReference type="ARBA" id="ARBA00008891"/>
    </source>
</evidence>
<dbReference type="AlphaFoldDB" id="A0AA86S332"/>
<sequence length="357" mass="40009">MSLAWSSIICLFLLASVEAVSAAHIYQGQQDLRHSGQKQFQKKAVSRHKAIIVDKSGHGDFSKIQSAIDSVPSNNKHWVHIKVKAGIYREKVNIPGDKPHIVLQGEGKKKTIVDWADHDSSAQSPTFLTMANNIVVKSMSFRFIFVVNHVEQNSYNYPKYVHSMTPAVAAMISGDKSSFHNVGFYGLQDTLWDEQGRHYFNSCTIQGAMDFIFGTGQSLYERCSISVLEACPGEAVIGFITAQGRTGPNDANGFVFKNCNIHGFGKTYLGRPWRGYARVLFYQTKMSDIVQPLGWQPWNSAGHEGRITFAEEDNFGPGSNTSQRVSWLKKLSPLTVKEMTSTRFVDMEGWLNIHHRL</sequence>
<accession>A0AA86S332</accession>
<keyword evidence="6" id="KW-0378">Hydrolase</keyword>
<keyword evidence="11" id="KW-0732">Signal</keyword>
<dbReference type="GO" id="GO:0030599">
    <property type="term" value="F:pectinesterase activity"/>
    <property type="evidence" value="ECO:0007669"/>
    <property type="project" value="UniProtKB-EC"/>
</dbReference>
<organism evidence="13 14">
    <name type="scientific">Sphenostylis stenocarpa</name>
    <dbReference type="NCBI Taxonomy" id="92480"/>
    <lineage>
        <taxon>Eukaryota</taxon>
        <taxon>Viridiplantae</taxon>
        <taxon>Streptophyta</taxon>
        <taxon>Embryophyta</taxon>
        <taxon>Tracheophyta</taxon>
        <taxon>Spermatophyta</taxon>
        <taxon>Magnoliopsida</taxon>
        <taxon>eudicotyledons</taxon>
        <taxon>Gunneridae</taxon>
        <taxon>Pentapetalae</taxon>
        <taxon>rosids</taxon>
        <taxon>fabids</taxon>
        <taxon>Fabales</taxon>
        <taxon>Fabaceae</taxon>
        <taxon>Papilionoideae</taxon>
        <taxon>50 kb inversion clade</taxon>
        <taxon>NPAAA clade</taxon>
        <taxon>indigoferoid/millettioid clade</taxon>
        <taxon>Phaseoleae</taxon>
        <taxon>Sphenostylis</taxon>
    </lineage>
</organism>
<evidence type="ECO:0000313" key="14">
    <source>
        <dbReference type="Proteomes" id="UP001189624"/>
    </source>
</evidence>
<comment type="function">
    <text evidence="10">Acts in the modification of cell walls via demethylesterification of cell wall pectin.</text>
</comment>
<keyword evidence="7" id="KW-0063">Aspartyl esterase</keyword>
<evidence type="ECO:0000256" key="10">
    <source>
        <dbReference type="ARBA" id="ARBA00057335"/>
    </source>
</evidence>
<keyword evidence="8" id="KW-0325">Glycoprotein</keyword>
<dbReference type="InterPro" id="IPR011050">
    <property type="entry name" value="Pectin_lyase_fold/virulence"/>
</dbReference>
<comment type="similarity">
    <text evidence="3">Belongs to the pectinesterase family.</text>
</comment>
<evidence type="ECO:0000256" key="6">
    <source>
        <dbReference type="ARBA" id="ARBA00022801"/>
    </source>
</evidence>
<dbReference type="SUPFAM" id="SSF51126">
    <property type="entry name" value="Pectin lyase-like"/>
    <property type="match status" value="1"/>
</dbReference>
<keyword evidence="14" id="KW-1185">Reference proteome</keyword>
<evidence type="ECO:0000256" key="5">
    <source>
        <dbReference type="ARBA" id="ARBA00022512"/>
    </source>
</evidence>
<dbReference type="EC" id="3.1.1.11" evidence="4"/>
<dbReference type="EMBL" id="OY731399">
    <property type="protein sequence ID" value="CAJ1932718.1"/>
    <property type="molecule type" value="Genomic_DNA"/>
</dbReference>